<feature type="compositionally biased region" description="Polar residues" evidence="1">
    <location>
        <begin position="72"/>
        <end position="92"/>
    </location>
</feature>
<proteinExistence type="predicted"/>
<evidence type="ECO:0000256" key="1">
    <source>
        <dbReference type="SAM" id="MobiDB-lite"/>
    </source>
</evidence>
<comment type="caution">
    <text evidence="2">The sequence shown here is derived from an EMBL/GenBank/DDBJ whole genome shotgun (WGS) entry which is preliminary data.</text>
</comment>
<evidence type="ECO:0008006" key="3">
    <source>
        <dbReference type="Google" id="ProtNLM"/>
    </source>
</evidence>
<organism evidence="2">
    <name type="scientific">Tanacetum cinerariifolium</name>
    <name type="common">Dalmatian daisy</name>
    <name type="synonym">Chrysanthemum cinerariifolium</name>
    <dbReference type="NCBI Taxonomy" id="118510"/>
    <lineage>
        <taxon>Eukaryota</taxon>
        <taxon>Viridiplantae</taxon>
        <taxon>Streptophyta</taxon>
        <taxon>Embryophyta</taxon>
        <taxon>Tracheophyta</taxon>
        <taxon>Spermatophyta</taxon>
        <taxon>Magnoliopsida</taxon>
        <taxon>eudicotyledons</taxon>
        <taxon>Gunneridae</taxon>
        <taxon>Pentapetalae</taxon>
        <taxon>asterids</taxon>
        <taxon>campanulids</taxon>
        <taxon>Asterales</taxon>
        <taxon>Asteraceae</taxon>
        <taxon>Asteroideae</taxon>
        <taxon>Anthemideae</taxon>
        <taxon>Anthemidinae</taxon>
        <taxon>Tanacetum</taxon>
    </lineage>
</organism>
<sequence length="390" mass="44674">MPAANTYSRSDVAVLNIRWTPIPKQPETLLCLVGLSRRYFLINIIVDYPAPEVIAPIADVVAQKLAASTGLPSSTTVDQDAPSPSNSQTTPKTRYPIIPNDIEEDNHDLDIAHMNNDPFFGILILEAHADQSSSTDIILTIVGIFINQSKYALESLKKYGFNSCNPVDTPMVEKFKLNEDKEGKTIDVLHYRGMIDTLLYLTASRHDQEFAIYTCARYQARPTEKHLHAVKRIFRYLRETVNRRLWYSKNSSISLTAFADADHAGCQYTYRSTSCSMQFLGDRLMRSQLTDYGLGFNKILMYCDNKSTIALCSNNVQHSKSKHIDIRYHFIKEQVEKRVIELYFVNTKYQLADIFTKALDRERIEFLINKLEMRSFTPETLKQLADKVEE</sequence>
<evidence type="ECO:0000313" key="2">
    <source>
        <dbReference type="EMBL" id="GEX52712.1"/>
    </source>
</evidence>
<dbReference type="PANTHER" id="PTHR11439">
    <property type="entry name" value="GAG-POL-RELATED RETROTRANSPOSON"/>
    <property type="match status" value="1"/>
</dbReference>
<feature type="region of interest" description="Disordered" evidence="1">
    <location>
        <begin position="72"/>
        <end position="99"/>
    </location>
</feature>
<name>A0A699HAP9_TANCI</name>
<gene>
    <name evidence="2" type="ORF">Tci_324687</name>
</gene>
<dbReference type="AlphaFoldDB" id="A0A699HAP9"/>
<dbReference type="CDD" id="cd09272">
    <property type="entry name" value="RNase_HI_RT_Ty1"/>
    <property type="match status" value="1"/>
</dbReference>
<reference evidence="2" key="1">
    <citation type="journal article" date="2019" name="Sci. Rep.">
        <title>Draft genome of Tanacetum cinerariifolium, the natural source of mosquito coil.</title>
        <authorList>
            <person name="Yamashiro T."/>
            <person name="Shiraishi A."/>
            <person name="Satake H."/>
            <person name="Nakayama K."/>
        </authorList>
    </citation>
    <scope>NUCLEOTIDE SEQUENCE</scope>
</reference>
<dbReference type="PANTHER" id="PTHR11439:SF509">
    <property type="entry name" value="RNA-DIRECTED DNA POLYMERASE"/>
    <property type="match status" value="1"/>
</dbReference>
<protein>
    <recommendedName>
        <fullName evidence="3">Reverse transcriptase Ty1/copia-type domain-containing protein</fullName>
    </recommendedName>
</protein>
<accession>A0A699HAP9</accession>
<dbReference type="EMBL" id="BKCJ010113617">
    <property type="protein sequence ID" value="GEX52712.1"/>
    <property type="molecule type" value="Genomic_DNA"/>
</dbReference>